<dbReference type="PIRSF" id="PIRSF002808">
    <property type="entry name" value="Hexose_phosphate_transp"/>
    <property type="match status" value="1"/>
</dbReference>
<evidence type="ECO:0000313" key="14">
    <source>
        <dbReference type="Proteomes" id="UP000006087"/>
    </source>
</evidence>
<name>K1IEG6_AERVE</name>
<evidence type="ECO:0000256" key="5">
    <source>
        <dbReference type="ARBA" id="ARBA00022692"/>
    </source>
</evidence>
<evidence type="ECO:0000256" key="4">
    <source>
        <dbReference type="ARBA" id="ARBA00022519"/>
    </source>
</evidence>
<evidence type="ECO:0000256" key="10">
    <source>
        <dbReference type="ARBA" id="ARBA00052849"/>
    </source>
</evidence>
<evidence type="ECO:0000256" key="9">
    <source>
        <dbReference type="ARBA" id="ARBA00038514"/>
    </source>
</evidence>
<feature type="transmembrane region" description="Helical" evidence="11">
    <location>
        <begin position="333"/>
        <end position="352"/>
    </location>
</feature>
<dbReference type="PANTHER" id="PTHR11662:SF285">
    <property type="entry name" value="HEXURONATE TRANSPORTER"/>
    <property type="match status" value="1"/>
</dbReference>
<keyword evidence="8 11" id="KW-0472">Membrane</keyword>
<gene>
    <name evidence="13" type="ORF">HMPREF1168_03672</name>
</gene>
<evidence type="ECO:0000256" key="3">
    <source>
        <dbReference type="ARBA" id="ARBA00022475"/>
    </source>
</evidence>
<feature type="transmembrane region" description="Helical" evidence="11">
    <location>
        <begin position="138"/>
        <end position="160"/>
    </location>
</feature>
<proteinExistence type="inferred from homology"/>
<organism evidence="13 14">
    <name type="scientific">Aeromonas veronii AMC34</name>
    <dbReference type="NCBI Taxonomy" id="1073383"/>
    <lineage>
        <taxon>Bacteria</taxon>
        <taxon>Pseudomonadati</taxon>
        <taxon>Pseudomonadota</taxon>
        <taxon>Gammaproteobacteria</taxon>
        <taxon>Aeromonadales</taxon>
        <taxon>Aeromonadaceae</taxon>
        <taxon>Aeromonas</taxon>
    </lineage>
</organism>
<feature type="transmembrane region" description="Helical" evidence="11">
    <location>
        <begin position="364"/>
        <end position="392"/>
    </location>
</feature>
<keyword evidence="5 11" id="KW-0812">Transmembrane</keyword>
<comment type="catalytic activity">
    <reaction evidence="10">
        <text>aldehydo-D-galacturonate(out) + H(+)(out) = aldehydo-D-galacturonate(in) + H(+)(in)</text>
        <dbReference type="Rhea" id="RHEA:29295"/>
        <dbReference type="ChEBI" id="CHEBI:12952"/>
        <dbReference type="ChEBI" id="CHEBI:15378"/>
    </reaction>
</comment>
<sequence length="438" mass="47714">MSIKVKNLRWYIIALVCLGTIVNYLSRSSLSVAAPQVMSELNFTEKEYSWIVSAFQICYTIAQPIAGYIIDMIGLKVGFFIFAVAWSLFNMAHAFAGGWISLAVLRGGMGLTEAAAIPAGMKASAEWFPAKERGIAGGLFNAGTSVGAMLAPPLVVWAMLTFESSGLGTEMAFIITGGVGILFAITWFLVYRSPRKHKWISQNELTYIEEGQEKHLTANEGKPEIKEIIKQRNFWGLAIARFLADPAWGTLSFWMPLYLTSVMHLPLKEIAMFAWLPFLAADFGCIAGGFIAKFFMEKLNMTTLNARRATFTIGAILMLAIGFVSIIKDPYVAIALMSIGGFAHQTLSTVVITMSADLFKKNEVATVVGLAGSAAWIGQLSFTLVMGALVAIIGYGPFFISLSVFDLVGAVVLWVLLKEPAAQRLTHLHMEKAATTLS</sequence>
<evidence type="ECO:0000256" key="6">
    <source>
        <dbReference type="ARBA" id="ARBA00022729"/>
    </source>
</evidence>
<dbReference type="InterPro" id="IPR036259">
    <property type="entry name" value="MFS_trans_sf"/>
</dbReference>
<dbReference type="SUPFAM" id="SSF103473">
    <property type="entry name" value="MFS general substrate transporter"/>
    <property type="match status" value="1"/>
</dbReference>
<feature type="domain" description="Major facilitator superfamily (MFS) profile" evidence="12">
    <location>
        <begin position="12"/>
        <end position="421"/>
    </location>
</feature>
<feature type="transmembrane region" description="Helical" evidence="11">
    <location>
        <begin position="308"/>
        <end position="327"/>
    </location>
</feature>
<evidence type="ECO:0000256" key="2">
    <source>
        <dbReference type="ARBA" id="ARBA00022448"/>
    </source>
</evidence>
<dbReference type="Gene3D" id="1.20.1250.20">
    <property type="entry name" value="MFS general substrate transporter like domains"/>
    <property type="match status" value="2"/>
</dbReference>
<evidence type="ECO:0000256" key="7">
    <source>
        <dbReference type="ARBA" id="ARBA00022989"/>
    </source>
</evidence>
<dbReference type="PROSITE" id="PS50850">
    <property type="entry name" value="MFS"/>
    <property type="match status" value="1"/>
</dbReference>
<comment type="subcellular location">
    <subcellularLocation>
        <location evidence="1">Cell inner membrane</location>
        <topology evidence="1">Multi-pass membrane protein</topology>
    </subcellularLocation>
</comment>
<evidence type="ECO:0000256" key="11">
    <source>
        <dbReference type="SAM" id="Phobius"/>
    </source>
</evidence>
<feature type="transmembrane region" description="Helical" evidence="11">
    <location>
        <begin position="398"/>
        <end position="417"/>
    </location>
</feature>
<evidence type="ECO:0000256" key="1">
    <source>
        <dbReference type="ARBA" id="ARBA00004429"/>
    </source>
</evidence>
<dbReference type="InterPro" id="IPR020846">
    <property type="entry name" value="MFS_dom"/>
</dbReference>
<dbReference type="InterPro" id="IPR000849">
    <property type="entry name" value="Sugar_P_transporter"/>
</dbReference>
<feature type="transmembrane region" description="Helical" evidence="11">
    <location>
        <begin position="77"/>
        <end position="93"/>
    </location>
</feature>
<keyword evidence="2" id="KW-0813">Transport</keyword>
<comment type="similarity">
    <text evidence="9">Belongs to the major facilitator superfamily. Phthalate permease family.</text>
</comment>
<keyword evidence="6" id="KW-0732">Signal</keyword>
<keyword evidence="7 11" id="KW-1133">Transmembrane helix</keyword>
<protein>
    <recommendedName>
        <fullName evidence="12">Major facilitator superfamily (MFS) profile domain-containing protein</fullName>
    </recommendedName>
</protein>
<feature type="transmembrane region" description="Helical" evidence="11">
    <location>
        <begin position="234"/>
        <end position="255"/>
    </location>
</feature>
<dbReference type="InterPro" id="IPR050382">
    <property type="entry name" value="MFS_Na/Anion_cotransporter"/>
</dbReference>
<dbReference type="PATRIC" id="fig|1073383.3.peg.3667"/>
<feature type="transmembrane region" description="Helical" evidence="11">
    <location>
        <begin position="275"/>
        <end position="296"/>
    </location>
</feature>
<dbReference type="EMBL" id="AGWU01000024">
    <property type="protein sequence ID" value="EKB17445.1"/>
    <property type="molecule type" value="Genomic_DNA"/>
</dbReference>
<dbReference type="PANTHER" id="PTHR11662">
    <property type="entry name" value="SOLUTE CARRIER FAMILY 17"/>
    <property type="match status" value="1"/>
</dbReference>
<dbReference type="GO" id="GO:0015134">
    <property type="term" value="F:hexuronate transmembrane transporter activity"/>
    <property type="evidence" value="ECO:0007669"/>
    <property type="project" value="TreeGrafter"/>
</dbReference>
<dbReference type="FunFam" id="1.20.1250.20:FF:000036">
    <property type="entry name" value="Hexuronate transporter"/>
    <property type="match status" value="1"/>
</dbReference>
<reference evidence="13 14" key="1">
    <citation type="submission" date="2012-06" db="EMBL/GenBank/DDBJ databases">
        <title>The Genome Sequence of Aeromonas veronii AMC34.</title>
        <authorList>
            <consortium name="The Broad Institute Genome Sequencing Platform"/>
            <person name="Earl A."/>
            <person name="Ward D."/>
            <person name="Feldgarden M."/>
            <person name="Gevers D."/>
            <person name="Graf J."/>
            <person name="Tomasi A."/>
            <person name="Horneman A."/>
            <person name="Walker B."/>
            <person name="Young S.K."/>
            <person name="Zeng Q."/>
            <person name="Gargeya S."/>
            <person name="Fitzgerald M."/>
            <person name="Haas B."/>
            <person name="Abouelleil A."/>
            <person name="Alvarado L."/>
            <person name="Arachchi H.M."/>
            <person name="Berlin A.M."/>
            <person name="Chapman S.B."/>
            <person name="Goldberg J."/>
            <person name="Griggs A."/>
            <person name="Gujja S."/>
            <person name="Hansen M."/>
            <person name="Howarth C."/>
            <person name="Imamovic A."/>
            <person name="Larimer J."/>
            <person name="McCowan C."/>
            <person name="Montmayeur A."/>
            <person name="Murphy C."/>
            <person name="Neiman D."/>
            <person name="Pearson M."/>
            <person name="Priest M."/>
            <person name="Roberts A."/>
            <person name="Saif S."/>
            <person name="Shea T."/>
            <person name="Sisk P."/>
            <person name="Sykes S."/>
            <person name="Wortman J."/>
            <person name="Nusbaum C."/>
            <person name="Birren B."/>
        </authorList>
    </citation>
    <scope>NUCLEOTIDE SEQUENCE [LARGE SCALE GENOMIC DNA]</scope>
    <source>
        <strain evidence="13 14">AMC34</strain>
    </source>
</reference>
<dbReference type="RefSeq" id="WP_005347334.1">
    <property type="nucleotide sequence ID" value="NZ_JH823256.1"/>
</dbReference>
<comment type="caution">
    <text evidence="13">The sequence shown here is derived from an EMBL/GenBank/DDBJ whole genome shotgun (WGS) entry which is preliminary data.</text>
</comment>
<dbReference type="HOGENOM" id="CLU_001265_5_1_6"/>
<keyword evidence="3" id="KW-1003">Cell membrane</keyword>
<dbReference type="Proteomes" id="UP000006087">
    <property type="component" value="Unassembled WGS sequence"/>
</dbReference>
<feature type="transmembrane region" description="Helical" evidence="11">
    <location>
        <begin position="172"/>
        <end position="191"/>
    </location>
</feature>
<dbReference type="AlphaFoldDB" id="K1IEG6"/>
<accession>K1IEG6</accession>
<dbReference type="GO" id="GO:0005886">
    <property type="term" value="C:plasma membrane"/>
    <property type="evidence" value="ECO:0007669"/>
    <property type="project" value="UniProtKB-SubCell"/>
</dbReference>
<evidence type="ECO:0000259" key="12">
    <source>
        <dbReference type="PROSITE" id="PS50850"/>
    </source>
</evidence>
<dbReference type="CDD" id="cd17319">
    <property type="entry name" value="MFS_ExuT_GudP_like"/>
    <property type="match status" value="1"/>
</dbReference>
<evidence type="ECO:0000256" key="8">
    <source>
        <dbReference type="ARBA" id="ARBA00023136"/>
    </source>
</evidence>
<dbReference type="Pfam" id="PF07690">
    <property type="entry name" value="MFS_1"/>
    <property type="match status" value="2"/>
</dbReference>
<feature type="transmembrane region" description="Helical" evidence="11">
    <location>
        <begin position="49"/>
        <end position="70"/>
    </location>
</feature>
<evidence type="ECO:0000313" key="13">
    <source>
        <dbReference type="EMBL" id="EKB17445.1"/>
    </source>
</evidence>
<keyword evidence="4" id="KW-0997">Cell inner membrane</keyword>
<dbReference type="InterPro" id="IPR011701">
    <property type="entry name" value="MFS"/>
</dbReference>